<evidence type="ECO:0000256" key="3">
    <source>
        <dbReference type="ARBA" id="ARBA00023163"/>
    </source>
</evidence>
<dbReference type="InterPro" id="IPR018060">
    <property type="entry name" value="HTH_AraC"/>
</dbReference>
<dbReference type="RefSeq" id="WP_141814081.1">
    <property type="nucleotide sequence ID" value="NZ_VWNE01000019.1"/>
</dbReference>
<dbReference type="SUPFAM" id="SSF46689">
    <property type="entry name" value="Homeodomain-like"/>
    <property type="match status" value="1"/>
</dbReference>
<keyword evidence="2" id="KW-0238">DNA-binding</keyword>
<proteinExistence type="predicted"/>
<dbReference type="PROSITE" id="PS00041">
    <property type="entry name" value="HTH_ARAC_FAMILY_1"/>
    <property type="match status" value="1"/>
</dbReference>
<comment type="caution">
    <text evidence="6">The sequence shown here is derived from an EMBL/GenBank/DDBJ whole genome shotgun (WGS) entry which is preliminary data.</text>
</comment>
<gene>
    <name evidence="6" type="ORF">F1649_13030</name>
</gene>
<feature type="transmembrane region" description="Helical" evidence="4">
    <location>
        <begin position="81"/>
        <end position="104"/>
    </location>
</feature>
<dbReference type="OrthoDB" id="9779074at2"/>
<accession>A0A5M9HAL5</accession>
<feature type="transmembrane region" description="Helical" evidence="4">
    <location>
        <begin position="177"/>
        <end position="198"/>
    </location>
</feature>
<protein>
    <submittedName>
        <fullName evidence="6">Helix-turn-helix transcriptional regulator</fullName>
    </submittedName>
</protein>
<evidence type="ECO:0000259" key="5">
    <source>
        <dbReference type="PROSITE" id="PS01124"/>
    </source>
</evidence>
<feature type="domain" description="HTH araC/xylS-type" evidence="5">
    <location>
        <begin position="242"/>
        <end position="345"/>
    </location>
</feature>
<feature type="transmembrane region" description="Helical" evidence="4">
    <location>
        <begin position="110"/>
        <end position="132"/>
    </location>
</feature>
<feature type="transmembrane region" description="Helical" evidence="4">
    <location>
        <begin position="144"/>
        <end position="165"/>
    </location>
</feature>
<evidence type="ECO:0000256" key="2">
    <source>
        <dbReference type="ARBA" id="ARBA00023125"/>
    </source>
</evidence>
<keyword evidence="4" id="KW-0472">Membrane</keyword>
<dbReference type="Gene3D" id="1.10.10.60">
    <property type="entry name" value="Homeodomain-like"/>
    <property type="match status" value="1"/>
</dbReference>
<dbReference type="GO" id="GO:0043565">
    <property type="term" value="F:sequence-specific DNA binding"/>
    <property type="evidence" value="ECO:0007669"/>
    <property type="project" value="InterPro"/>
</dbReference>
<dbReference type="InterPro" id="IPR009057">
    <property type="entry name" value="Homeodomain-like_sf"/>
</dbReference>
<feature type="transmembrane region" description="Helical" evidence="4">
    <location>
        <begin position="53"/>
        <end position="69"/>
    </location>
</feature>
<keyword evidence="3" id="KW-0804">Transcription</keyword>
<keyword evidence="4" id="KW-0812">Transmembrane</keyword>
<sequence length="355" mass="40898">MLLYLGIIALLFTVCTVLIFILTRSRQNTFLLLFLAAIFLHGLAILADTGIPIVLLYGPFIFLALEEYRKRKILPLKLFKHSIPFVFFSLWYFILHTFIVSGLAEEKILVSYYALYFFSMPVSLIAYGVYCLRRRLEKQNAFEVLIDQLSIIEIIEGVLILVMFADFLSLLPELGFNLRWIVLTMLVASAGLILRFLIYSYRKARIKGSEKWQEPVIPPLQERIKAYKGSMPELRLLEAYERQLREYFERSKAFLNPGLTAGMVAAELGMPKHHFSVLLNVYIGRSFYNLVAYYRILYAMELIAGSESSLSIEALANECGFNSKTSFNRYFREFTGFNPSEFKGYLDGPDMEVAI</sequence>
<organism evidence="6 7">
    <name type="scientific">Arcticibacter tournemirensis</name>
    <dbReference type="NCBI Taxonomy" id="699437"/>
    <lineage>
        <taxon>Bacteria</taxon>
        <taxon>Pseudomonadati</taxon>
        <taxon>Bacteroidota</taxon>
        <taxon>Sphingobacteriia</taxon>
        <taxon>Sphingobacteriales</taxon>
        <taxon>Sphingobacteriaceae</taxon>
        <taxon>Arcticibacter</taxon>
    </lineage>
</organism>
<dbReference type="AlphaFoldDB" id="A0A5M9HAL5"/>
<name>A0A5M9HAL5_9SPHI</name>
<reference evidence="6 7" key="1">
    <citation type="submission" date="2019-09" db="EMBL/GenBank/DDBJ databases">
        <title>Pararcticibacter amylolyticus gen. nov., sp. nov., isolated from a rottenly hemp rope, and reclassification of Pedobacter tournemirensis as Pararcticibacter tournemirensis comb. nov.</title>
        <authorList>
            <person name="Cai Y."/>
        </authorList>
    </citation>
    <scope>NUCLEOTIDE SEQUENCE [LARGE SCALE GENOMIC DNA]</scope>
    <source>
        <strain evidence="6 7">TF5-37.2-LB10</strain>
    </source>
</reference>
<dbReference type="Proteomes" id="UP000322918">
    <property type="component" value="Unassembled WGS sequence"/>
</dbReference>
<evidence type="ECO:0000256" key="1">
    <source>
        <dbReference type="ARBA" id="ARBA00023015"/>
    </source>
</evidence>
<dbReference type="InterPro" id="IPR018062">
    <property type="entry name" value="HTH_AraC-typ_CS"/>
</dbReference>
<evidence type="ECO:0000256" key="4">
    <source>
        <dbReference type="SAM" id="Phobius"/>
    </source>
</evidence>
<evidence type="ECO:0000313" key="7">
    <source>
        <dbReference type="Proteomes" id="UP000322918"/>
    </source>
</evidence>
<dbReference type="SMART" id="SM00342">
    <property type="entry name" value="HTH_ARAC"/>
    <property type="match status" value="1"/>
</dbReference>
<dbReference type="PROSITE" id="PS01124">
    <property type="entry name" value="HTH_ARAC_FAMILY_2"/>
    <property type="match status" value="1"/>
</dbReference>
<keyword evidence="4" id="KW-1133">Transmembrane helix</keyword>
<evidence type="ECO:0000313" key="6">
    <source>
        <dbReference type="EMBL" id="KAA8482057.1"/>
    </source>
</evidence>
<keyword evidence="1" id="KW-0805">Transcription regulation</keyword>
<dbReference type="PANTHER" id="PTHR43280:SF2">
    <property type="entry name" value="HTH-TYPE TRANSCRIPTIONAL REGULATOR EXSA"/>
    <property type="match status" value="1"/>
</dbReference>
<dbReference type="EMBL" id="VWNE01000019">
    <property type="protein sequence ID" value="KAA8482057.1"/>
    <property type="molecule type" value="Genomic_DNA"/>
</dbReference>
<keyword evidence="7" id="KW-1185">Reference proteome</keyword>
<feature type="transmembrane region" description="Helical" evidence="4">
    <location>
        <begin position="6"/>
        <end position="23"/>
    </location>
</feature>
<dbReference type="GO" id="GO:0003700">
    <property type="term" value="F:DNA-binding transcription factor activity"/>
    <property type="evidence" value="ECO:0007669"/>
    <property type="project" value="InterPro"/>
</dbReference>
<dbReference type="Pfam" id="PF12833">
    <property type="entry name" value="HTH_18"/>
    <property type="match status" value="1"/>
</dbReference>
<dbReference type="PANTHER" id="PTHR43280">
    <property type="entry name" value="ARAC-FAMILY TRANSCRIPTIONAL REGULATOR"/>
    <property type="match status" value="1"/>
</dbReference>